<evidence type="ECO:0000313" key="2">
    <source>
        <dbReference type="Proteomes" id="UP000215596"/>
    </source>
</evidence>
<evidence type="ECO:0000313" key="1">
    <source>
        <dbReference type="EMBL" id="PAD78497.1"/>
    </source>
</evidence>
<sequence length="82" mass="9909">MAEEVIVVAAVVARIRFNERQREKWNKRRGENETKLISFSLNCPFLLSILLKWKIMINVREDRLFILQFWKLLIIPLNYMTT</sequence>
<name>A0A268EZE4_9BACL</name>
<protein>
    <submittedName>
        <fullName evidence="1">Uncharacterized protein</fullName>
    </submittedName>
</protein>
<dbReference type="AlphaFoldDB" id="A0A268EZE4"/>
<accession>A0A268EZE4</accession>
<gene>
    <name evidence="1" type="ORF">CHH67_07000</name>
</gene>
<reference evidence="1 2" key="1">
    <citation type="submission" date="2017-07" db="EMBL/GenBank/DDBJ databases">
        <title>Isolation and whole genome analysis of endospore-forming bacteria from heroin.</title>
        <authorList>
            <person name="Kalinowski J."/>
            <person name="Ahrens B."/>
            <person name="Al-Dilaimi A."/>
            <person name="Winkler A."/>
            <person name="Wibberg D."/>
            <person name="Schleenbecker U."/>
            <person name="Ruckert C."/>
            <person name="Wolfel R."/>
            <person name="Grass G."/>
        </authorList>
    </citation>
    <scope>NUCLEOTIDE SEQUENCE [LARGE SCALE GENOMIC DNA]</scope>
    <source>
        <strain evidence="1 2">7537-G1</strain>
    </source>
</reference>
<dbReference type="Proteomes" id="UP000215596">
    <property type="component" value="Unassembled WGS sequence"/>
</dbReference>
<proteinExistence type="predicted"/>
<dbReference type="EMBL" id="NPBY01000021">
    <property type="protein sequence ID" value="PAD78497.1"/>
    <property type="molecule type" value="Genomic_DNA"/>
</dbReference>
<organism evidence="1 2">
    <name type="scientific">Paenibacillus campinasensis</name>
    <dbReference type="NCBI Taxonomy" id="66347"/>
    <lineage>
        <taxon>Bacteria</taxon>
        <taxon>Bacillati</taxon>
        <taxon>Bacillota</taxon>
        <taxon>Bacilli</taxon>
        <taxon>Bacillales</taxon>
        <taxon>Paenibacillaceae</taxon>
        <taxon>Paenibacillus</taxon>
    </lineage>
</organism>
<comment type="caution">
    <text evidence="1">The sequence shown here is derived from an EMBL/GenBank/DDBJ whole genome shotgun (WGS) entry which is preliminary data.</text>
</comment>